<comment type="caution">
    <text evidence="4">The sequence shown here is derived from an EMBL/GenBank/DDBJ whole genome shotgun (WGS) entry which is preliminary data.</text>
</comment>
<keyword evidence="2" id="KW-0472">Membrane</keyword>
<accession>A0A9Q0RG18</accession>
<feature type="transmembrane region" description="Helical" evidence="2">
    <location>
        <begin position="212"/>
        <end position="233"/>
    </location>
</feature>
<gene>
    <name evidence="4" type="ORF">M0811_14379</name>
</gene>
<dbReference type="EMBL" id="JAPDFW010000025">
    <property type="protein sequence ID" value="KAJ5079601.1"/>
    <property type="molecule type" value="Genomic_DNA"/>
</dbReference>
<evidence type="ECO:0000313" key="4">
    <source>
        <dbReference type="EMBL" id="KAJ5079601.1"/>
    </source>
</evidence>
<feature type="transmembrane region" description="Helical" evidence="2">
    <location>
        <begin position="78"/>
        <end position="94"/>
    </location>
</feature>
<feature type="transmembrane region" description="Helical" evidence="2">
    <location>
        <begin position="106"/>
        <end position="127"/>
    </location>
</feature>
<dbReference type="Pfam" id="PF25044">
    <property type="entry name" value="DUF7789"/>
    <property type="match status" value="1"/>
</dbReference>
<dbReference type="InterPro" id="IPR056691">
    <property type="entry name" value="DUF7789"/>
</dbReference>
<evidence type="ECO:0000259" key="3">
    <source>
        <dbReference type="Pfam" id="PF25044"/>
    </source>
</evidence>
<keyword evidence="5" id="KW-1185">Reference proteome</keyword>
<keyword evidence="2" id="KW-1133">Transmembrane helix</keyword>
<feature type="transmembrane region" description="Helical" evidence="2">
    <location>
        <begin position="188"/>
        <end position="205"/>
    </location>
</feature>
<evidence type="ECO:0000256" key="1">
    <source>
        <dbReference type="SAM" id="MobiDB-lite"/>
    </source>
</evidence>
<dbReference type="Proteomes" id="UP001149090">
    <property type="component" value="Unassembled WGS sequence"/>
</dbReference>
<dbReference type="OrthoDB" id="2448307at2759"/>
<dbReference type="PANTHER" id="PTHR39299:SF1">
    <property type="entry name" value="TRANSMEMBRANE PROTEIN"/>
    <property type="match status" value="1"/>
</dbReference>
<dbReference type="OMA" id="WIEQKAT"/>
<feature type="compositionally biased region" description="Basic and acidic residues" evidence="1">
    <location>
        <begin position="322"/>
        <end position="332"/>
    </location>
</feature>
<feature type="transmembrane region" description="Helical" evidence="2">
    <location>
        <begin position="14"/>
        <end position="35"/>
    </location>
</feature>
<dbReference type="AlphaFoldDB" id="A0A9Q0RG18"/>
<sequence>MVSWFRKLNPSSKLFIFTTLFHGLFLIAIEIFGIVEYSNKDEIDSNYIKFYSILFFLSVFFGAIFAFIIIYQENIFQLFSFQIAICLLVFYSIYEFATGEKNARLYVLLIVNCAYFIYYFFILKILYHNFQWNFWNKAGASISIQRLYKYWNLFLNLIGVDLLVNITLLIGALYFLFGEADYERYLDIVGLIITIFWFFLGFHAYKKEVKKLILVFFFLGLLEPIYLIAKLILFNTDERKKYKEKPIITIEVMIAISLFVRTLLLVISLIGMLNFGNGLKEKLTPNYFSTSLSDDFFPEPLIKKDEKTDSDPENDDDDEDKDKDKHEKEKDNQIQIQNQTQNENQNQNINEIPNENQIN</sequence>
<organism evidence="4 5">
    <name type="scientific">Anaeramoeba ignava</name>
    <name type="common">Anaerobic marine amoeba</name>
    <dbReference type="NCBI Taxonomy" id="1746090"/>
    <lineage>
        <taxon>Eukaryota</taxon>
        <taxon>Metamonada</taxon>
        <taxon>Anaeramoebidae</taxon>
        <taxon>Anaeramoeba</taxon>
    </lineage>
</organism>
<proteinExistence type="predicted"/>
<feature type="domain" description="DUF7789" evidence="3">
    <location>
        <begin position="139"/>
        <end position="263"/>
    </location>
</feature>
<feature type="transmembrane region" description="Helical" evidence="2">
    <location>
        <begin position="153"/>
        <end position="176"/>
    </location>
</feature>
<name>A0A9Q0RG18_ANAIG</name>
<keyword evidence="2" id="KW-0812">Transmembrane</keyword>
<protein>
    <recommendedName>
        <fullName evidence="3">DUF7789 domain-containing protein</fullName>
    </recommendedName>
</protein>
<dbReference type="PANTHER" id="PTHR39299">
    <property type="entry name" value="TRANSMEMBRANE PROTEIN"/>
    <property type="match status" value="1"/>
</dbReference>
<reference evidence="4" key="1">
    <citation type="submission" date="2022-10" db="EMBL/GenBank/DDBJ databases">
        <title>Novel sulphate-reducing endosymbionts in the free-living metamonad Anaeramoeba.</title>
        <authorList>
            <person name="Jerlstrom-Hultqvist J."/>
            <person name="Cepicka I."/>
            <person name="Gallot-Lavallee L."/>
            <person name="Salas-Leiva D."/>
            <person name="Curtis B.A."/>
            <person name="Zahonova K."/>
            <person name="Pipaliya S."/>
            <person name="Dacks J."/>
            <person name="Roger A.J."/>
        </authorList>
    </citation>
    <scope>NUCLEOTIDE SEQUENCE</scope>
    <source>
        <strain evidence="4">BMAN</strain>
    </source>
</reference>
<feature type="transmembrane region" description="Helical" evidence="2">
    <location>
        <begin position="253"/>
        <end position="275"/>
    </location>
</feature>
<feature type="region of interest" description="Disordered" evidence="1">
    <location>
        <begin position="302"/>
        <end position="359"/>
    </location>
</feature>
<evidence type="ECO:0000313" key="5">
    <source>
        <dbReference type="Proteomes" id="UP001149090"/>
    </source>
</evidence>
<feature type="compositionally biased region" description="Acidic residues" evidence="1">
    <location>
        <begin position="311"/>
        <end position="321"/>
    </location>
</feature>
<feature type="compositionally biased region" description="Low complexity" evidence="1">
    <location>
        <begin position="333"/>
        <end position="359"/>
    </location>
</feature>
<feature type="transmembrane region" description="Helical" evidence="2">
    <location>
        <begin position="47"/>
        <end position="71"/>
    </location>
</feature>
<evidence type="ECO:0000256" key="2">
    <source>
        <dbReference type="SAM" id="Phobius"/>
    </source>
</evidence>